<dbReference type="EMBL" id="CAJOBJ010227778">
    <property type="protein sequence ID" value="CAF5047774.1"/>
    <property type="molecule type" value="Genomic_DNA"/>
</dbReference>
<accession>A0A8S3DV89</accession>
<name>A0A8S3DV89_9BILA</name>
<evidence type="ECO:0000313" key="2">
    <source>
        <dbReference type="Proteomes" id="UP000681720"/>
    </source>
</evidence>
<organism evidence="1 2">
    <name type="scientific">Rotaria magnacalcarata</name>
    <dbReference type="NCBI Taxonomy" id="392030"/>
    <lineage>
        <taxon>Eukaryota</taxon>
        <taxon>Metazoa</taxon>
        <taxon>Spiralia</taxon>
        <taxon>Gnathifera</taxon>
        <taxon>Rotifera</taxon>
        <taxon>Eurotatoria</taxon>
        <taxon>Bdelloidea</taxon>
        <taxon>Philodinida</taxon>
        <taxon>Philodinidae</taxon>
        <taxon>Rotaria</taxon>
    </lineage>
</organism>
<feature type="non-terminal residue" evidence="1">
    <location>
        <position position="1"/>
    </location>
</feature>
<reference evidence="1" key="1">
    <citation type="submission" date="2021-02" db="EMBL/GenBank/DDBJ databases">
        <authorList>
            <person name="Nowell W R."/>
        </authorList>
    </citation>
    <scope>NUCLEOTIDE SEQUENCE</scope>
</reference>
<dbReference type="AlphaFoldDB" id="A0A8S3DV89"/>
<dbReference type="Proteomes" id="UP000681720">
    <property type="component" value="Unassembled WGS sequence"/>
</dbReference>
<evidence type="ECO:0000313" key="1">
    <source>
        <dbReference type="EMBL" id="CAF5047774.1"/>
    </source>
</evidence>
<gene>
    <name evidence="1" type="ORF">GIL414_LOCUS59783</name>
</gene>
<sequence length="25" mass="2903">DLAKAPEIDPLNPHDIQIKTEFREL</sequence>
<proteinExistence type="predicted"/>
<protein>
    <submittedName>
        <fullName evidence="1">Uncharacterized protein</fullName>
    </submittedName>
</protein>
<comment type="caution">
    <text evidence="1">The sequence shown here is derived from an EMBL/GenBank/DDBJ whole genome shotgun (WGS) entry which is preliminary data.</text>
</comment>